<sequence length="56" mass="6304">MARLPRRYGFDSRHPVQWEVEPLEPAELRRLVLAAIAPYVDRDVLTGPGPAGYADD</sequence>
<geneLocation type="plasmid" evidence="1 2">
    <name>SNP1</name>
</geneLocation>
<organism evidence="1 2">
    <name type="scientific">Streptomyces nigrescens</name>
    <dbReference type="NCBI Taxonomy" id="1920"/>
    <lineage>
        <taxon>Bacteria</taxon>
        <taxon>Bacillati</taxon>
        <taxon>Actinomycetota</taxon>
        <taxon>Actinomycetes</taxon>
        <taxon>Kitasatosporales</taxon>
        <taxon>Streptomycetaceae</taxon>
        <taxon>Streptomyces</taxon>
    </lineage>
</organism>
<dbReference type="RefSeq" id="WP_261958370.1">
    <property type="nucleotide sequence ID" value="NZ_AP026074.1"/>
</dbReference>
<gene>
    <name evidence="1" type="ORF">HEK616_84590</name>
</gene>
<dbReference type="Proteomes" id="UP001059597">
    <property type="component" value="Plasmid SNP1"/>
</dbReference>
<evidence type="ECO:0000313" key="2">
    <source>
        <dbReference type="Proteomes" id="UP001059597"/>
    </source>
</evidence>
<dbReference type="EMBL" id="AP026074">
    <property type="protein sequence ID" value="BDM74972.1"/>
    <property type="molecule type" value="Genomic_DNA"/>
</dbReference>
<reference evidence="1" key="1">
    <citation type="submission" date="2022-06" db="EMBL/GenBank/DDBJ databases">
        <title>Complete genome sequence of Streptomyces nigrescens HEK616.</title>
        <authorList>
            <person name="Asamizu S."/>
            <person name="Onaka H."/>
        </authorList>
    </citation>
    <scope>NUCLEOTIDE SEQUENCE</scope>
    <source>
        <strain evidence="1">HEK616</strain>
        <plasmid evidence="1">SNP1</plasmid>
    </source>
</reference>
<keyword evidence="1" id="KW-0614">Plasmid</keyword>
<keyword evidence="2" id="KW-1185">Reference proteome</keyword>
<proteinExistence type="predicted"/>
<name>A0ABM8A8H9_STRNI</name>
<accession>A0ABM8A8H9</accession>
<protein>
    <submittedName>
        <fullName evidence="1">Uncharacterized protein</fullName>
    </submittedName>
</protein>
<evidence type="ECO:0000313" key="1">
    <source>
        <dbReference type="EMBL" id="BDM74972.1"/>
    </source>
</evidence>